<dbReference type="SUPFAM" id="SSF47413">
    <property type="entry name" value="lambda repressor-like DNA-binding domains"/>
    <property type="match status" value="1"/>
</dbReference>
<dbReference type="GO" id="GO:0003677">
    <property type="term" value="F:DNA binding"/>
    <property type="evidence" value="ECO:0007669"/>
    <property type="project" value="UniProtKB-KW"/>
</dbReference>
<accession>A0A0G3GVN3</accession>
<dbReference type="Pfam" id="PF13560">
    <property type="entry name" value="HTH_31"/>
    <property type="match status" value="1"/>
</dbReference>
<dbReference type="Proteomes" id="UP000035368">
    <property type="component" value="Chromosome"/>
</dbReference>
<sequence length="175" mass="19352">MSFLFILATMKNIGVALRSLRTARSLSLAEVSAVTGISVSTLSRLETGQRSPHLDYLVPLARLYKVSLHDLGLPETGDPRIHAQPQRRSDSTVIPLTRYPAPQQAFKMVLPASRNEPKLVTHEGREWLYVLSGTLRLLLDCETYLLAQAKQRSSILPDSIGSAAQVPRRSKSSAY</sequence>
<feature type="domain" description="HTH cro/C1-type" evidence="2">
    <location>
        <begin position="17"/>
        <end position="71"/>
    </location>
</feature>
<dbReference type="PANTHER" id="PTHR46797">
    <property type="entry name" value="HTH-TYPE TRANSCRIPTIONAL REGULATOR"/>
    <property type="match status" value="1"/>
</dbReference>
<keyword evidence="1" id="KW-0238">DNA-binding</keyword>
<dbReference type="InterPro" id="IPR010982">
    <property type="entry name" value="Lambda_DNA-bd_dom_sf"/>
</dbReference>
<dbReference type="InterPro" id="IPR050807">
    <property type="entry name" value="TransReg_Diox_bact_type"/>
</dbReference>
<proteinExistence type="predicted"/>
<dbReference type="PATRIC" id="fig|1050174.4.peg.1066"/>
<dbReference type="Gene3D" id="1.10.260.40">
    <property type="entry name" value="lambda repressor-like DNA-binding domains"/>
    <property type="match status" value="1"/>
</dbReference>
<dbReference type="GO" id="GO:0005829">
    <property type="term" value="C:cytosol"/>
    <property type="evidence" value="ECO:0007669"/>
    <property type="project" value="TreeGrafter"/>
</dbReference>
<dbReference type="PANTHER" id="PTHR46797:SF1">
    <property type="entry name" value="METHYLPHOSPHONATE SYNTHASE"/>
    <property type="match status" value="1"/>
</dbReference>
<dbReference type="SUPFAM" id="SSF51182">
    <property type="entry name" value="RmlC-like cupins"/>
    <property type="match status" value="1"/>
</dbReference>
<name>A0A0G3GVN3_9CORY</name>
<gene>
    <name evidence="3" type="ORF">CEPID_05265</name>
</gene>
<dbReference type="InterPro" id="IPR001387">
    <property type="entry name" value="Cro/C1-type_HTH"/>
</dbReference>
<dbReference type="CDD" id="cd02209">
    <property type="entry name" value="cupin_XRE_C"/>
    <property type="match status" value="1"/>
</dbReference>
<keyword evidence="4" id="KW-1185">Reference proteome</keyword>
<reference evidence="3 4" key="1">
    <citation type="submission" date="2015-05" db="EMBL/GenBank/DDBJ databases">
        <title>Complete genome sequence of Corynebacterium epidermidicanis DSM 45586, isolated from the skin of a dog suffering from pruritus.</title>
        <authorList>
            <person name="Ruckert C."/>
            <person name="Albersmeier A."/>
            <person name="Winkler A."/>
            <person name="Tauch A."/>
        </authorList>
    </citation>
    <scope>NUCLEOTIDE SEQUENCE [LARGE SCALE GENOMIC DNA]</scope>
    <source>
        <strain evidence="3 4">DSM 45586</strain>
    </source>
</reference>
<dbReference type="SMART" id="SM00530">
    <property type="entry name" value="HTH_XRE"/>
    <property type="match status" value="1"/>
</dbReference>
<protein>
    <submittedName>
        <fullName evidence="3">Transcriptional regulator, XRE family with cupin sensor</fullName>
    </submittedName>
</protein>
<evidence type="ECO:0000313" key="4">
    <source>
        <dbReference type="Proteomes" id="UP000035368"/>
    </source>
</evidence>
<organism evidence="3 4">
    <name type="scientific">Corynebacterium epidermidicanis</name>
    <dbReference type="NCBI Taxonomy" id="1050174"/>
    <lineage>
        <taxon>Bacteria</taxon>
        <taxon>Bacillati</taxon>
        <taxon>Actinomycetota</taxon>
        <taxon>Actinomycetes</taxon>
        <taxon>Mycobacteriales</taxon>
        <taxon>Corynebacteriaceae</taxon>
        <taxon>Corynebacterium</taxon>
    </lineage>
</organism>
<dbReference type="AlphaFoldDB" id="A0A0G3GVN3"/>
<evidence type="ECO:0000259" key="2">
    <source>
        <dbReference type="PROSITE" id="PS50943"/>
    </source>
</evidence>
<dbReference type="InterPro" id="IPR011051">
    <property type="entry name" value="RmlC_Cupin_sf"/>
</dbReference>
<dbReference type="KEGG" id="cei:CEPID_05265"/>
<dbReference type="CDD" id="cd00093">
    <property type="entry name" value="HTH_XRE"/>
    <property type="match status" value="1"/>
</dbReference>
<dbReference type="PROSITE" id="PS50943">
    <property type="entry name" value="HTH_CROC1"/>
    <property type="match status" value="1"/>
</dbReference>
<dbReference type="STRING" id="1050174.CEPID_05265"/>
<evidence type="ECO:0000313" key="3">
    <source>
        <dbReference type="EMBL" id="AKK02922.1"/>
    </source>
</evidence>
<dbReference type="GO" id="GO:0003700">
    <property type="term" value="F:DNA-binding transcription factor activity"/>
    <property type="evidence" value="ECO:0007669"/>
    <property type="project" value="TreeGrafter"/>
</dbReference>
<dbReference type="EMBL" id="CP011541">
    <property type="protein sequence ID" value="AKK02922.1"/>
    <property type="molecule type" value="Genomic_DNA"/>
</dbReference>
<evidence type="ECO:0000256" key="1">
    <source>
        <dbReference type="ARBA" id="ARBA00023125"/>
    </source>
</evidence>